<dbReference type="GO" id="GO:0005737">
    <property type="term" value="C:cytoplasm"/>
    <property type="evidence" value="ECO:0007669"/>
    <property type="project" value="UniProtKB-SubCell"/>
</dbReference>
<evidence type="ECO:0000313" key="8">
    <source>
        <dbReference type="EMBL" id="TRZ40445.1"/>
    </source>
</evidence>
<dbReference type="Proteomes" id="UP000319837">
    <property type="component" value="Unassembled WGS sequence"/>
</dbReference>
<sequence>MGLGKLFGKKEIKEIFKSPLTGKIIPIEEVPDPAFAEKMMGDGIAVIPTAGKVVAPLNAKVLQVFPTKHAIGLESENGLEILIHIGLDTVNMHGEGFTVHVNPGDYVKTGELLIEFNLDLVKENATSTITPLVIINSDKVKKLEKQYKQQGEAGVEEVLIASI</sequence>
<organism evidence="8 9">
    <name type="scientific">Niallia circulans</name>
    <name type="common">Bacillus circulans</name>
    <dbReference type="NCBI Taxonomy" id="1397"/>
    <lineage>
        <taxon>Bacteria</taxon>
        <taxon>Bacillati</taxon>
        <taxon>Bacillota</taxon>
        <taxon>Bacilli</taxon>
        <taxon>Bacillales</taxon>
        <taxon>Bacillaceae</taxon>
        <taxon>Niallia</taxon>
    </lineage>
</organism>
<dbReference type="Pfam" id="PF00358">
    <property type="entry name" value="PTS_EIIA_1"/>
    <property type="match status" value="1"/>
</dbReference>
<protein>
    <submittedName>
        <fullName evidence="8">PTS glucose transporter subunit IIA</fullName>
    </submittedName>
</protein>
<keyword evidence="2" id="KW-0813">Transport</keyword>
<dbReference type="SUPFAM" id="SSF51261">
    <property type="entry name" value="Duplicated hybrid motif"/>
    <property type="match status" value="1"/>
</dbReference>
<evidence type="ECO:0000256" key="1">
    <source>
        <dbReference type="ARBA" id="ARBA00004496"/>
    </source>
</evidence>
<name>A0A553STX9_NIACI</name>
<feature type="domain" description="PTS EIIA type-1" evidence="7">
    <location>
        <begin position="32"/>
        <end position="136"/>
    </location>
</feature>
<evidence type="ECO:0000256" key="2">
    <source>
        <dbReference type="ARBA" id="ARBA00022448"/>
    </source>
</evidence>
<dbReference type="InterPro" id="IPR001127">
    <property type="entry name" value="PTS_EIIA_1_perm"/>
</dbReference>
<evidence type="ECO:0000256" key="3">
    <source>
        <dbReference type="ARBA" id="ARBA00022597"/>
    </source>
</evidence>
<accession>A0A553STX9</accession>
<dbReference type="PANTHER" id="PTHR45008:SF1">
    <property type="entry name" value="PTS SYSTEM GLUCOSE-SPECIFIC EIIA COMPONENT"/>
    <property type="match status" value="1"/>
</dbReference>
<dbReference type="Gene3D" id="2.70.70.10">
    <property type="entry name" value="Glucose Permease (Domain IIA)"/>
    <property type="match status" value="1"/>
</dbReference>
<keyword evidence="6" id="KW-0418">Kinase</keyword>
<dbReference type="PROSITE" id="PS00371">
    <property type="entry name" value="PTS_EIIA_TYPE_1_HIS"/>
    <property type="match status" value="1"/>
</dbReference>
<keyword evidence="3 8" id="KW-0762">Sugar transport</keyword>
<gene>
    <name evidence="8" type="ORF">CEQ21_05910</name>
</gene>
<evidence type="ECO:0000256" key="6">
    <source>
        <dbReference type="ARBA" id="ARBA00022777"/>
    </source>
</evidence>
<dbReference type="GO" id="GO:0009401">
    <property type="term" value="P:phosphoenolpyruvate-dependent sugar phosphotransferase system"/>
    <property type="evidence" value="ECO:0007669"/>
    <property type="project" value="UniProtKB-KW"/>
</dbReference>
<comment type="caution">
    <text evidence="8">The sequence shown here is derived from an EMBL/GenBank/DDBJ whole genome shotgun (WGS) entry which is preliminary data.</text>
</comment>
<evidence type="ECO:0000256" key="5">
    <source>
        <dbReference type="ARBA" id="ARBA00022683"/>
    </source>
</evidence>
<dbReference type="FunFam" id="2.70.70.10:FF:000001">
    <property type="entry name" value="PTS system glucose-specific IIA component"/>
    <property type="match status" value="1"/>
</dbReference>
<reference evidence="9" key="1">
    <citation type="submission" date="2018-10" db="EMBL/GenBank/DDBJ databases">
        <title>FDA dAtabase for Regulatory Grade micrObial Sequences (FDA-ARGOS): Supporting development and validation of Infectious Disease Dx tests.</title>
        <authorList>
            <person name="Minogue T."/>
            <person name="Wolcott M."/>
            <person name="Wasieloski L."/>
            <person name="Aguilar W."/>
            <person name="Moore D."/>
            <person name="Tallon L."/>
            <person name="Sadzewicz L."/>
            <person name="Sengamalay N."/>
            <person name="Ott S."/>
            <person name="Godinez A."/>
            <person name="Nagaraj S."/>
            <person name="Vavikolanu K."/>
            <person name="Vyas G."/>
            <person name="Nadendla S."/>
            <person name="George J."/>
            <person name="Sichtig H."/>
        </authorList>
    </citation>
    <scope>NUCLEOTIDE SEQUENCE [LARGE SCALE GENOMIC DNA]</scope>
    <source>
        <strain evidence="9">FDAARGOS_343</strain>
    </source>
</reference>
<proteinExistence type="predicted"/>
<dbReference type="PROSITE" id="PS51093">
    <property type="entry name" value="PTS_EIIA_TYPE_1"/>
    <property type="match status" value="1"/>
</dbReference>
<dbReference type="EMBL" id="RIBP01000001">
    <property type="protein sequence ID" value="TRZ40445.1"/>
    <property type="molecule type" value="Genomic_DNA"/>
</dbReference>
<dbReference type="PANTHER" id="PTHR45008">
    <property type="entry name" value="PTS SYSTEM GLUCOSE-SPECIFIC EIIA COMPONENT"/>
    <property type="match status" value="1"/>
</dbReference>
<dbReference type="InterPro" id="IPR050890">
    <property type="entry name" value="PTS_EIIA_component"/>
</dbReference>
<dbReference type="AlphaFoldDB" id="A0A553STX9"/>
<comment type="subcellular location">
    <subcellularLocation>
        <location evidence="1">Cytoplasm</location>
    </subcellularLocation>
</comment>
<dbReference type="InterPro" id="IPR011055">
    <property type="entry name" value="Dup_hybrid_motif"/>
</dbReference>
<dbReference type="GO" id="GO:0016301">
    <property type="term" value="F:kinase activity"/>
    <property type="evidence" value="ECO:0007669"/>
    <property type="project" value="UniProtKB-KW"/>
</dbReference>
<evidence type="ECO:0000259" key="7">
    <source>
        <dbReference type="PROSITE" id="PS51093"/>
    </source>
</evidence>
<keyword evidence="4" id="KW-0808">Transferase</keyword>
<dbReference type="RefSeq" id="WP_185763836.1">
    <property type="nucleotide sequence ID" value="NZ_RIBP01000001.1"/>
</dbReference>
<keyword evidence="5" id="KW-0598">Phosphotransferase system</keyword>
<dbReference type="NCBIfam" id="TIGR00830">
    <property type="entry name" value="PTBA"/>
    <property type="match status" value="1"/>
</dbReference>
<evidence type="ECO:0000313" key="9">
    <source>
        <dbReference type="Proteomes" id="UP000319837"/>
    </source>
</evidence>
<evidence type="ECO:0000256" key="4">
    <source>
        <dbReference type="ARBA" id="ARBA00022679"/>
    </source>
</evidence>